<dbReference type="GO" id="GO:0005739">
    <property type="term" value="C:mitochondrion"/>
    <property type="evidence" value="ECO:0007669"/>
    <property type="project" value="TreeGrafter"/>
</dbReference>
<reference evidence="9 10" key="1">
    <citation type="journal article" date="2017" name="BMC Genomics">
        <title>Chromosome level assembly and secondary metabolite potential of the parasitic fungus Cordyceps militaris.</title>
        <authorList>
            <person name="Kramer G.J."/>
            <person name="Nodwell J.R."/>
        </authorList>
    </citation>
    <scope>NUCLEOTIDE SEQUENCE [LARGE SCALE GENOMIC DNA]</scope>
    <source>
        <strain evidence="9 10">ATCC 34164</strain>
    </source>
</reference>
<dbReference type="CDD" id="cd00209">
    <property type="entry name" value="DHFR"/>
    <property type="match status" value="1"/>
</dbReference>
<evidence type="ECO:0000256" key="1">
    <source>
        <dbReference type="ARBA" id="ARBA00004903"/>
    </source>
</evidence>
<dbReference type="Pfam" id="PF01323">
    <property type="entry name" value="DSBA"/>
    <property type="match status" value="1"/>
</dbReference>
<dbReference type="VEuPathDB" id="FungiDB:CCM_01814"/>
<dbReference type="InterPro" id="IPR001853">
    <property type="entry name" value="DSBA-like_thioredoxin_dom"/>
</dbReference>
<evidence type="ECO:0000259" key="8">
    <source>
        <dbReference type="PROSITE" id="PS51330"/>
    </source>
</evidence>
<organism evidence="9 10">
    <name type="scientific">Cordyceps militaris</name>
    <name type="common">Caterpillar fungus</name>
    <name type="synonym">Clavaria militaris</name>
    <dbReference type="NCBI Taxonomy" id="73501"/>
    <lineage>
        <taxon>Eukaryota</taxon>
        <taxon>Fungi</taxon>
        <taxon>Dikarya</taxon>
        <taxon>Ascomycota</taxon>
        <taxon>Pezizomycotina</taxon>
        <taxon>Sordariomycetes</taxon>
        <taxon>Hypocreomycetidae</taxon>
        <taxon>Hypocreales</taxon>
        <taxon>Cordycipitaceae</taxon>
        <taxon>Cordyceps</taxon>
    </lineage>
</organism>
<evidence type="ECO:0000256" key="4">
    <source>
        <dbReference type="ARBA" id="ARBA00022563"/>
    </source>
</evidence>
<proteinExistence type="inferred from homology"/>
<evidence type="ECO:0000313" key="10">
    <source>
        <dbReference type="Proteomes" id="UP000323067"/>
    </source>
</evidence>
<feature type="domain" description="DHFR" evidence="8">
    <location>
        <begin position="234"/>
        <end position="435"/>
    </location>
</feature>
<dbReference type="GO" id="GO:0050661">
    <property type="term" value="F:NADP binding"/>
    <property type="evidence" value="ECO:0007669"/>
    <property type="project" value="InterPro"/>
</dbReference>
<dbReference type="InterPro" id="IPR024072">
    <property type="entry name" value="DHFR-like_dom_sf"/>
</dbReference>
<dbReference type="SUPFAM" id="SSF52833">
    <property type="entry name" value="Thioredoxin-like"/>
    <property type="match status" value="1"/>
</dbReference>
<dbReference type="GO" id="GO:0004146">
    <property type="term" value="F:dihydrofolate reductase activity"/>
    <property type="evidence" value="ECO:0007669"/>
    <property type="project" value="UniProtKB-EC"/>
</dbReference>
<comment type="similarity">
    <text evidence="7">Belongs to the dihydrofolate reductase family.</text>
</comment>
<dbReference type="PANTHER" id="PTHR48069:SF3">
    <property type="entry name" value="DIHYDROFOLATE REDUCTASE"/>
    <property type="match status" value="1"/>
</dbReference>
<dbReference type="AlphaFoldDB" id="A0A2H4SMK5"/>
<evidence type="ECO:0000313" key="9">
    <source>
        <dbReference type="EMBL" id="ATY64331.1"/>
    </source>
</evidence>
<dbReference type="EC" id="1.5.1.3" evidence="2"/>
<dbReference type="UniPathway" id="UPA00077">
    <property type="reaction ID" value="UER00158"/>
</dbReference>
<dbReference type="Proteomes" id="UP000323067">
    <property type="component" value="Chromosome v"/>
</dbReference>
<sequence length="436" mass="47941">MPGARIDVYLDFASVFSYICFVDLEANRQKLAANGVTIEYHPIFLGGINVASGNKPPWTLPAKAAYLGFDTPRALRRVGLGHLQTPSDMMAFGMTVQPLRAIHYIKAHYPTAVFLAAFHFLIDRAWTAPNRVIADADVLRAVLAEATETISGGRALFAPDEVDRIMDGRAAFKDSVKKETDVALSRGAFGAPWIWATNAKGQEEPFFGSDRTHLSHLHTTVKAEQPTRTMQSLELTLVVAATRSMGIGAGGTMPWNGLRNEMKYFARVTTQLASPCPSGAVNAVIMGRKTWDSIPPKFRPLKGRLNIIISRAAATTPPPPPGVQGPVVRVASVEAALQYAGAHCGGGRIFVIGGGQVYKAVLRRPEVRRVLLTRIETEYDCDTFFPIKLGADDGTEPGWTRRSDEQWRAWTGEPDTENGRREEAGVKYEFQMWERE</sequence>
<dbReference type="InterPro" id="IPR017925">
    <property type="entry name" value="DHFR_CS"/>
</dbReference>
<gene>
    <name evidence="9" type="ORF">A9K55_004142</name>
</gene>
<evidence type="ECO:0000256" key="2">
    <source>
        <dbReference type="ARBA" id="ARBA00012856"/>
    </source>
</evidence>
<name>A0A2H4SMK5_CORMI</name>
<dbReference type="GO" id="GO:0046655">
    <property type="term" value="P:folic acid metabolic process"/>
    <property type="evidence" value="ECO:0007669"/>
    <property type="project" value="TreeGrafter"/>
</dbReference>
<dbReference type="Pfam" id="PF00186">
    <property type="entry name" value="DHFR_1"/>
    <property type="match status" value="1"/>
</dbReference>
<evidence type="ECO:0000256" key="3">
    <source>
        <dbReference type="ARBA" id="ARBA00018886"/>
    </source>
</evidence>
<dbReference type="PROSITE" id="PS51330">
    <property type="entry name" value="DHFR_2"/>
    <property type="match status" value="1"/>
</dbReference>
<keyword evidence="5" id="KW-0521">NADP</keyword>
<dbReference type="OrthoDB" id="4664297at2759"/>
<dbReference type="EMBL" id="CP023325">
    <property type="protein sequence ID" value="ATY64331.1"/>
    <property type="molecule type" value="Genomic_DNA"/>
</dbReference>
<keyword evidence="6" id="KW-0560">Oxidoreductase</keyword>
<dbReference type="VEuPathDB" id="FungiDB:A9K55_004142"/>
<dbReference type="GO" id="GO:0046654">
    <property type="term" value="P:tetrahydrofolate biosynthetic process"/>
    <property type="evidence" value="ECO:0007669"/>
    <property type="project" value="UniProtKB-UniPathway"/>
</dbReference>
<comment type="pathway">
    <text evidence="1">Cofactor biosynthesis; tetrahydrofolate biosynthesis; 5,6,7,8-tetrahydrofolate from 7,8-dihydrofolate: step 1/1.</text>
</comment>
<dbReference type="GO" id="GO:0046452">
    <property type="term" value="P:dihydrofolate metabolic process"/>
    <property type="evidence" value="ECO:0007669"/>
    <property type="project" value="TreeGrafter"/>
</dbReference>
<evidence type="ECO:0000256" key="7">
    <source>
        <dbReference type="RuleBase" id="RU004474"/>
    </source>
</evidence>
<protein>
    <recommendedName>
        <fullName evidence="3">Dihydrofolate reductase</fullName>
        <ecNumber evidence="2">1.5.1.3</ecNumber>
    </recommendedName>
</protein>
<keyword evidence="4" id="KW-0554">One-carbon metabolism</keyword>
<dbReference type="SUPFAM" id="SSF53597">
    <property type="entry name" value="Dihydrofolate reductase-like"/>
    <property type="match status" value="1"/>
</dbReference>
<dbReference type="Gene3D" id="3.40.30.10">
    <property type="entry name" value="Glutaredoxin"/>
    <property type="match status" value="1"/>
</dbReference>
<dbReference type="PRINTS" id="PR00070">
    <property type="entry name" value="DHFR"/>
</dbReference>
<dbReference type="PROSITE" id="PS00075">
    <property type="entry name" value="DHFR_1"/>
    <property type="match status" value="1"/>
</dbReference>
<dbReference type="InterPro" id="IPR012259">
    <property type="entry name" value="DHFR"/>
</dbReference>
<evidence type="ECO:0000256" key="5">
    <source>
        <dbReference type="ARBA" id="ARBA00022857"/>
    </source>
</evidence>
<dbReference type="Gene3D" id="3.40.430.10">
    <property type="entry name" value="Dihydrofolate Reductase, subunit A"/>
    <property type="match status" value="1"/>
</dbReference>
<accession>A0A2H4SMK5</accession>
<dbReference type="VEuPathDB" id="FungiDB:CCM_01813"/>
<dbReference type="InterPro" id="IPR036249">
    <property type="entry name" value="Thioredoxin-like_sf"/>
</dbReference>
<evidence type="ECO:0000256" key="6">
    <source>
        <dbReference type="ARBA" id="ARBA00023002"/>
    </source>
</evidence>
<dbReference type="GO" id="GO:0006730">
    <property type="term" value="P:one-carbon metabolic process"/>
    <property type="evidence" value="ECO:0007669"/>
    <property type="project" value="UniProtKB-KW"/>
</dbReference>
<dbReference type="InterPro" id="IPR001796">
    <property type="entry name" value="DHFR_dom"/>
</dbReference>
<dbReference type="PANTHER" id="PTHR48069">
    <property type="entry name" value="DIHYDROFOLATE REDUCTASE"/>
    <property type="match status" value="1"/>
</dbReference>